<evidence type="ECO:0000313" key="6">
    <source>
        <dbReference type="Proteomes" id="UP000521676"/>
    </source>
</evidence>
<dbReference type="InterPro" id="IPR012677">
    <property type="entry name" value="Nucleotide-bd_a/b_plait_sf"/>
</dbReference>
<reference evidence="5" key="2">
    <citation type="journal article" date="2024" name="Nature">
        <title>Anoxygenic phototroph of the Chloroflexota uses a type I reaction centre.</title>
        <authorList>
            <person name="Tsuji J.M."/>
            <person name="Shaw N.A."/>
            <person name="Nagashima S."/>
            <person name="Venkiteswaran J.J."/>
            <person name="Schiff S.L."/>
            <person name="Watanabe T."/>
            <person name="Fukui M."/>
            <person name="Hanada S."/>
            <person name="Tank M."/>
            <person name="Neufeld J.D."/>
        </authorList>
    </citation>
    <scope>NUCLEOTIDE SEQUENCE</scope>
    <source>
        <strain evidence="5">L227-S17</strain>
    </source>
</reference>
<evidence type="ECO:0000256" key="1">
    <source>
        <dbReference type="ARBA" id="ARBA00022884"/>
    </source>
</evidence>
<dbReference type="PANTHER" id="PTHR48027">
    <property type="entry name" value="HETEROGENEOUS NUCLEAR RIBONUCLEOPROTEIN 87F-RELATED"/>
    <property type="match status" value="1"/>
</dbReference>
<dbReference type="Proteomes" id="UP001431572">
    <property type="component" value="Chromosome 2"/>
</dbReference>
<gene>
    <name evidence="4" type="ORF">HXX08_23770</name>
    <name evidence="5" type="ORF">OZ401_004440</name>
</gene>
<evidence type="ECO:0000313" key="4">
    <source>
        <dbReference type="EMBL" id="NWJ48890.1"/>
    </source>
</evidence>
<feature type="region of interest" description="Disordered" evidence="2">
    <location>
        <begin position="79"/>
        <end position="111"/>
    </location>
</feature>
<dbReference type="AlphaFoldDB" id="A0A8T7M9S6"/>
<keyword evidence="1" id="KW-0694">RNA-binding</keyword>
<feature type="compositionally biased region" description="Gly residues" evidence="2">
    <location>
        <begin position="100"/>
        <end position="111"/>
    </location>
</feature>
<feature type="domain" description="RRM" evidence="3">
    <location>
        <begin position="3"/>
        <end position="81"/>
    </location>
</feature>
<keyword evidence="7" id="KW-1185">Reference proteome</keyword>
<organism evidence="4 6">
    <name type="scientific">Candidatus Chlorohelix allophototropha</name>
    <dbReference type="NCBI Taxonomy" id="3003348"/>
    <lineage>
        <taxon>Bacteria</taxon>
        <taxon>Bacillati</taxon>
        <taxon>Chloroflexota</taxon>
        <taxon>Chloroflexia</taxon>
        <taxon>Candidatus Chloroheliales</taxon>
        <taxon>Candidatus Chloroheliaceae</taxon>
        <taxon>Candidatus Chlorohelix</taxon>
    </lineage>
</organism>
<dbReference type="Pfam" id="PF00076">
    <property type="entry name" value="RRM_1"/>
    <property type="match status" value="1"/>
</dbReference>
<evidence type="ECO:0000259" key="3">
    <source>
        <dbReference type="PROSITE" id="PS50102"/>
    </source>
</evidence>
<dbReference type="InterPro" id="IPR048289">
    <property type="entry name" value="RRM2_NsCP33-like"/>
</dbReference>
<dbReference type="InterPro" id="IPR000504">
    <property type="entry name" value="RRM_dom"/>
</dbReference>
<dbReference type="EMBL" id="CP128400">
    <property type="protein sequence ID" value="WJW68822.1"/>
    <property type="molecule type" value="Genomic_DNA"/>
</dbReference>
<evidence type="ECO:0000313" key="5">
    <source>
        <dbReference type="EMBL" id="WJW68822.1"/>
    </source>
</evidence>
<sequence>MGKKLYVGSLSYSTSEATLERVFAQAGRVESVRLIMDRDTGRPKGFGFVEMSTNEEAQQAITMLNGFSLDGRAIIVNEARPQESRGGGGGGGFSQDRRGGGGGGGRGGYRY</sequence>
<name>A0A8T7M9S6_9CHLR</name>
<protein>
    <submittedName>
        <fullName evidence="4">RNA-binding protein</fullName>
    </submittedName>
</protein>
<dbReference type="RefSeq" id="WP_341470726.1">
    <property type="nucleotide sequence ID" value="NZ_CP128400.1"/>
</dbReference>
<dbReference type="Proteomes" id="UP000521676">
    <property type="component" value="Unassembled WGS sequence"/>
</dbReference>
<dbReference type="EMBL" id="JACATZ010000003">
    <property type="protein sequence ID" value="NWJ48890.1"/>
    <property type="molecule type" value="Genomic_DNA"/>
</dbReference>
<dbReference type="Gene3D" id="3.30.70.330">
    <property type="match status" value="1"/>
</dbReference>
<evidence type="ECO:0000256" key="2">
    <source>
        <dbReference type="SAM" id="MobiDB-lite"/>
    </source>
</evidence>
<reference evidence="4 6" key="1">
    <citation type="submission" date="2020-06" db="EMBL/GenBank/DDBJ databases">
        <title>Anoxygenic phototrophic Chloroflexota member uses a Type I reaction center.</title>
        <authorList>
            <person name="Tsuji J.M."/>
            <person name="Shaw N.A."/>
            <person name="Nagashima S."/>
            <person name="Venkiteswaran J."/>
            <person name="Schiff S.L."/>
            <person name="Hanada S."/>
            <person name="Tank M."/>
            <person name="Neufeld J.D."/>
        </authorList>
    </citation>
    <scope>NUCLEOTIDE SEQUENCE [LARGE SCALE GENOMIC DNA]</scope>
    <source>
        <strain evidence="4">L227-S17</strain>
    </source>
</reference>
<accession>A0A8T7M9S6</accession>
<dbReference type="PROSITE" id="PS50102">
    <property type="entry name" value="RRM"/>
    <property type="match status" value="1"/>
</dbReference>
<dbReference type="InterPro" id="IPR052462">
    <property type="entry name" value="SLIRP/GR-RBP-like"/>
</dbReference>
<dbReference type="SMART" id="SM00360">
    <property type="entry name" value="RRM"/>
    <property type="match status" value="1"/>
</dbReference>
<dbReference type="InterPro" id="IPR035979">
    <property type="entry name" value="RBD_domain_sf"/>
</dbReference>
<proteinExistence type="predicted"/>
<dbReference type="SUPFAM" id="SSF54928">
    <property type="entry name" value="RNA-binding domain, RBD"/>
    <property type="match status" value="1"/>
</dbReference>
<evidence type="ECO:0000313" key="7">
    <source>
        <dbReference type="Proteomes" id="UP001431572"/>
    </source>
</evidence>
<dbReference type="GO" id="GO:0003723">
    <property type="term" value="F:RNA binding"/>
    <property type="evidence" value="ECO:0007669"/>
    <property type="project" value="UniProtKB-KW"/>
</dbReference>
<dbReference type="CDD" id="cd21608">
    <property type="entry name" value="RRM2_NsCP33_like"/>
    <property type="match status" value="1"/>
</dbReference>